<evidence type="ECO:0000313" key="2">
    <source>
        <dbReference type="Proteomes" id="UP000192328"/>
    </source>
</evidence>
<gene>
    <name evidence="1" type="ORF">SAMN06297397_1654</name>
</gene>
<organism evidence="1 2">
    <name type="scientific">Aristaeella lactis</name>
    <dbReference type="NCBI Taxonomy" id="3046383"/>
    <lineage>
        <taxon>Bacteria</taxon>
        <taxon>Bacillati</taxon>
        <taxon>Bacillota</taxon>
        <taxon>Clostridia</taxon>
        <taxon>Eubacteriales</taxon>
        <taxon>Aristaeellaceae</taxon>
        <taxon>Aristaeella</taxon>
    </lineage>
</organism>
<dbReference type="EMBL" id="FWXZ01000003">
    <property type="protein sequence ID" value="SMC62937.1"/>
    <property type="molecule type" value="Genomic_DNA"/>
</dbReference>
<evidence type="ECO:0000313" key="1">
    <source>
        <dbReference type="EMBL" id="SMC62937.1"/>
    </source>
</evidence>
<sequence length="245" mass="27068">METYDNIVLRRIGIILFAIVLAVHIFDIGGSNAETLKTGADTRKIVTMGTFEQDNNPDNGAEAIEWIVLDEQDGKSLLISRYGLDSVPYHDGKDDAAWEKCSLRGWLNNEFLQSSFTPEEQAAIQTTTVVNGAGQGSAYSIDGGADTQDKLFLLSYREAFQTYFAKQEDRLCAPTEVAKAHGVFYTESEAAVDGAGCSWWLRSPADALYNALEVEYDGSEMFSNIHFNNTAVRPALWVDLNSLNK</sequence>
<protein>
    <submittedName>
        <fullName evidence="1">Uncharacterized protein</fullName>
    </submittedName>
</protein>
<proteinExistence type="predicted"/>
<comment type="caution">
    <text evidence="1">The sequence shown here is derived from an EMBL/GenBank/DDBJ whole genome shotgun (WGS) entry which is preliminary data.</text>
</comment>
<keyword evidence="2" id="KW-1185">Reference proteome</keyword>
<name>A0AC61PLD2_9FIRM</name>
<accession>A0AC61PLD2</accession>
<reference evidence="1" key="1">
    <citation type="submission" date="2017-04" db="EMBL/GenBank/DDBJ databases">
        <authorList>
            <person name="Varghese N."/>
            <person name="Submissions S."/>
        </authorList>
    </citation>
    <scope>NUCLEOTIDE SEQUENCE</scope>
    <source>
        <strain evidence="1">WTE2008</strain>
    </source>
</reference>
<dbReference type="Proteomes" id="UP000192328">
    <property type="component" value="Unassembled WGS sequence"/>
</dbReference>